<evidence type="ECO:0000256" key="5">
    <source>
        <dbReference type="ARBA" id="ARBA00022525"/>
    </source>
</evidence>
<name>A0A162FH71_9EURY</name>
<dbReference type="InterPro" id="IPR047589">
    <property type="entry name" value="DUF11_rpt"/>
</dbReference>
<dbReference type="Proteomes" id="UP000077066">
    <property type="component" value="Unassembled WGS sequence"/>
</dbReference>
<dbReference type="NCBIfam" id="TIGR01451">
    <property type="entry name" value="B_ant_repeat"/>
    <property type="match status" value="5"/>
</dbReference>
<dbReference type="InterPro" id="IPR003368">
    <property type="entry name" value="POMP_repeat"/>
</dbReference>
<keyword evidence="8" id="KW-0998">Cell outer membrane</keyword>
<comment type="similarity">
    <text evidence="4">Belongs to the intimin/invasin family.</text>
</comment>
<evidence type="ECO:0000256" key="4">
    <source>
        <dbReference type="ARBA" id="ARBA00010116"/>
    </source>
</evidence>
<dbReference type="RefSeq" id="WP_066974095.1">
    <property type="nucleotide sequence ID" value="NZ_LWMT01000295.1"/>
</dbReference>
<evidence type="ECO:0000256" key="2">
    <source>
        <dbReference type="ARBA" id="ARBA00004442"/>
    </source>
</evidence>
<keyword evidence="7" id="KW-0472">Membrane</keyword>
<dbReference type="SUPFAM" id="SSF49373">
    <property type="entry name" value="Invasin/intimin cell-adhesion fragments"/>
    <property type="match status" value="1"/>
</dbReference>
<evidence type="ECO:0000256" key="3">
    <source>
        <dbReference type="ARBA" id="ARBA00004613"/>
    </source>
</evidence>
<evidence type="ECO:0000256" key="1">
    <source>
        <dbReference type="ARBA" id="ARBA00004196"/>
    </source>
</evidence>
<evidence type="ECO:0000256" key="8">
    <source>
        <dbReference type="ARBA" id="ARBA00023237"/>
    </source>
</evidence>
<accession>A0A162FH71</accession>
<evidence type="ECO:0000313" key="10">
    <source>
        <dbReference type="EMBL" id="KZX09890.1"/>
    </source>
</evidence>
<dbReference type="SMART" id="SM00710">
    <property type="entry name" value="PbH1"/>
    <property type="match status" value="16"/>
</dbReference>
<dbReference type="Pfam" id="PF01345">
    <property type="entry name" value="DUF11"/>
    <property type="match status" value="5"/>
</dbReference>
<dbReference type="SUPFAM" id="SSF49464">
    <property type="entry name" value="Carboxypeptidase regulatory domain-like"/>
    <property type="match status" value="3"/>
</dbReference>
<evidence type="ECO:0000259" key="9">
    <source>
        <dbReference type="PROSITE" id="PS51127"/>
    </source>
</evidence>
<feature type="domain" description="Big-1" evidence="9">
    <location>
        <begin position="2372"/>
        <end position="2466"/>
    </location>
</feature>
<keyword evidence="5" id="KW-0964">Secreted</keyword>
<evidence type="ECO:0000256" key="7">
    <source>
        <dbReference type="ARBA" id="ARBA00023136"/>
    </source>
</evidence>
<keyword evidence="11" id="KW-1185">Reference proteome</keyword>
<dbReference type="InterPro" id="IPR006626">
    <property type="entry name" value="PbH1"/>
</dbReference>
<dbReference type="OrthoDB" id="78475at2157"/>
<dbReference type="InterPro" id="IPR013783">
    <property type="entry name" value="Ig-like_fold"/>
</dbReference>
<dbReference type="InterPro" id="IPR003344">
    <property type="entry name" value="Big_1_dom"/>
</dbReference>
<proteinExistence type="inferred from homology"/>
<dbReference type="GO" id="GO:0005576">
    <property type="term" value="C:extracellular region"/>
    <property type="evidence" value="ECO:0007669"/>
    <property type="project" value="UniProtKB-SubCell"/>
</dbReference>
<dbReference type="PANTHER" id="PTHR11319:SF35">
    <property type="entry name" value="OUTER MEMBRANE PROTEIN PMPC-RELATED"/>
    <property type="match status" value="1"/>
</dbReference>
<protein>
    <submittedName>
        <fullName evidence="10">Putative outer membrane protein pmp19</fullName>
    </submittedName>
</protein>
<dbReference type="SUPFAM" id="SSF51126">
    <property type="entry name" value="Pectin lyase-like"/>
    <property type="match status" value="3"/>
</dbReference>
<organism evidence="10 11">
    <name type="scientific">Methanobrevibacter filiformis</name>
    <dbReference type="NCBI Taxonomy" id="55758"/>
    <lineage>
        <taxon>Archaea</taxon>
        <taxon>Methanobacteriati</taxon>
        <taxon>Methanobacteriota</taxon>
        <taxon>Methanomada group</taxon>
        <taxon>Methanobacteria</taxon>
        <taxon>Methanobacteriales</taxon>
        <taxon>Methanobacteriaceae</taxon>
        <taxon>Methanobrevibacter</taxon>
    </lineage>
</organism>
<keyword evidence="6" id="KW-0732">Signal</keyword>
<comment type="caution">
    <text evidence="10">The sequence shown here is derived from an EMBL/GenBank/DDBJ whole genome shotgun (WGS) entry which is preliminary data.</text>
</comment>
<dbReference type="NCBIfam" id="TIGR01376">
    <property type="entry name" value="POMP_repeat"/>
    <property type="match status" value="1"/>
</dbReference>
<evidence type="ECO:0000256" key="6">
    <source>
        <dbReference type="ARBA" id="ARBA00022729"/>
    </source>
</evidence>
<dbReference type="PROSITE" id="PS51127">
    <property type="entry name" value="BIG1"/>
    <property type="match status" value="1"/>
</dbReference>
<dbReference type="Pfam" id="PF02415">
    <property type="entry name" value="Chlam_PMP"/>
    <property type="match status" value="1"/>
</dbReference>
<dbReference type="InterPro" id="IPR011050">
    <property type="entry name" value="Pectin_lyase_fold/virulence"/>
</dbReference>
<dbReference type="InterPro" id="IPR008964">
    <property type="entry name" value="Invasin/intimin_cell_adhesion"/>
</dbReference>
<sequence length="2629" mass="278295">MGNVSFVNNSARGNSSAAYGGAIYSYGSNLTILGNVSFVNNSANGTTYGFGGAIYSSGSNLTILGNVSFVNNSANGTTYGYGGAISNYAANFTILGNVSFVNNSADGTTYGYGGAIYNSATNFTILGNVSFVNNKAISPNNGHGGAIYNNNGRYSNITNATFINNFASNNGSAIYDYYDTNSTISESNFINNSGSIGGAIYVIRSNNVSIVSSNFVNNTATYGGAIATNNTNLTLEYNRIYNNTNQGQLYLFNSTVNASYNWWGNNTNPLTYSVKINGTGTTVNLTNYFVVNITLIDVDVGNSLLIFNYTMSLNTTNGSDNALPEFNGTIDRNGGFGEFIFSANLSANLSVPFNPYINTTATARIDNFTKIFNINASKLPNVYVNATGGSDSNNGSNWTSAVKSIENALEIVQNGGTIHIAGNNYNNTNGIGKNNTNLTINKNITLLGHTVLSGEIILDALNNGRIFLINDGLNVTLINLTFANGNITGTTNNGGAIYSNGSKIIITGSKFINNTAQNGGAIYSNNGTNFIINENTSFINNTARTNNGGAIYNNRSNFSVSNSSFIGNNAARYGGAISNYDNFSVSNSSFIGNTASTNSGAISNNGNFSVSNSSFIGNTASSSGGAISSNGNFSVSNSSFIGNTASSSGGAISSNGNFSVSNSSFIGNNASNYGGAICNYGNFSVSNSSFIDNNASYGGAIYTLNNQTFINNNSFDGNNGVLGIGFNDSNINLNSYLISNNIIINNDIVLLVDGSRNNISNGSIIGNNNKRGIFVNGQNNTFSNITIANLKVSLTFNSSNHNNVFTNGTLRGSDVGVIMDGFNDTIISTTIVNNTIVGVNITGSNNTLNYNRIYQNALDMINSGNNTNANFNWWGKNNITGHYTNSGLNLNISYWYVLQLSLNSTFNTTVNATRNYTKNTQATLSYKLTLNNLTTNITNTPSLLPYFTVEVLLRNSTNTVNSITGDIRNLAFSQVLMLTNNNLQASINALADDEDIVLILDNGTNVNLTIHKVANVGNVSNNGTINFTITITNIGNDFASNVTFTDLLNNSFKLLNTTGGSYNNTTGLWTIGDIGPGVTVTLHMIVQAIKSGTINNTAGNLTAIETLVNPNINSTVTINVTPAVNLNITKVSNVTGFNTVHVGDHVNYTITVKNNGLDNGTNVCVYDILGSKLTYFNHTSSRGTYDNNTGLWNIGALNVNQTVTLEIEVIIASPGTIENIANVTANEIILNGSNTNTSTTIHVDPLNSTLTINPVTNTKVNSNVSINGTLLDEKGDPITGVIINLTVNNVSYSATTGVSGNWNIVYHVGSAGVINVVAEFVGNANYIASANATHFNALALNSTLVINPVTNTKVNSNVSINGTLLDENGVPISGVIINLTVNNVSYSATTGVSGNWNIIYHVGSAGVINVVAEFIGNANFTTSANATHFNALALNSTLIIHHIVNTKVNSNVSINGTLLDENGVPIGGVTVVVTVNGVNYSATTNAAGNWNIIHHVVSTGGINVVAEFAGNVNYIASANTSYLDGLALNSTLVINPIADTKVNSSVSINGSLLDEKDAPISGVTVVVTVNGVNYNVITDASGKWGITYLVNSKELVNVVAEFVGNSNYTAAANTTYFNGETLKSTLVINPILDTKVNSSVNINGSLFDENGVLISGVTVVVTVNGVNYNVITDANGKWGIIYLVNSNGLFNVVAEFIGNINHTAAVNSTSFNGVSLSSNLVINPVPDTKVNISVSINGTLLDDGNKAISNAHLVVTVNGVNYNATTDSYGKWNITYIVKSSGNINVVAEFTGNTKYAAAVNSTSFNGVSLSSNLVINPVPDTKVNSSVSINGTLLDDGNKAISNVWVVVTVDGVNYNVTTGVSGKWNITYIVKSSGSINVVAEFTGNTNYAAAVNSTNFNGVSLNSTLVINPITSAKMNSSVGINGTLLDESNKAISNVWVVVTVNGVNYNATTGVSGKWNINYAVNSTGLINVVAVFDGNDKYVSATNSTTFIVHNNVNISIIKIASINGINNSAKAHIGDTVIYTINVVNNGATDATDATDATGVLVTEIIDNTKLKFNKASVTQGSYNNTNGLWSIGKLTAGKTATLTINVTIIAIGNISNSANVSVSENNINSNNKTTVNISVNDVNISMIMVSNVTEENNPHYGDVVTYKIIITNNGITDGHGVNITDILGGKLKFINYSTTDGSIYDKNTGLWFIGTLKAGNNVTLTITAKINDIGEIENIAKINTNESNINNKTNDGIKFTVNDVNLTIVKTSNITGNPLVEDYITYTIKITNHGLTTASNFNVLEKLNSKLQFISYSSNMGTYDHISGSWNISTLSSGKTATLTINAKIIDVGTIENTATINTNNNNNNNIGNNNSSTNIISEAIPSQINTLNVIATVDNSFKLESTLKDNKGRPIADKEVKFYVNGKLIGTAKTDVKGVAYFRYTPTKTGTLTYTSSFTDPTGIYTDSTSSKSIITVTKDEITLTTILPTGYLGDKKTINIKATNSEGKSLPNKRFTVYINGKKIGNYKTNSKGEFTIKTTLKYSNKLQIKFAGDSKYNKLSKTYTYTAKSKKGKTITTIYYAKTIYDKATTLKAKLTNLKGKALADKYIKFYVAGKYVGKAKTNKKGIAILKYTPKKKK</sequence>
<dbReference type="PATRIC" id="fig|55758.3.peg.2186"/>
<dbReference type="PANTHER" id="PTHR11319">
    <property type="entry name" value="G PROTEIN-COUPLED RECEPTOR-RELATED"/>
    <property type="match status" value="1"/>
</dbReference>
<dbReference type="InterPro" id="IPR008969">
    <property type="entry name" value="CarboxyPept-like_regulatory"/>
</dbReference>
<dbReference type="Gene3D" id="2.60.40.1170">
    <property type="entry name" value="Mu homology domain, subdomain B"/>
    <property type="match status" value="1"/>
</dbReference>
<evidence type="ECO:0000313" key="11">
    <source>
        <dbReference type="Proteomes" id="UP000077066"/>
    </source>
</evidence>
<gene>
    <name evidence="10" type="ORF">MBFIL_19650</name>
</gene>
<dbReference type="EMBL" id="LWMT01000295">
    <property type="protein sequence ID" value="KZX09890.1"/>
    <property type="molecule type" value="Genomic_DNA"/>
</dbReference>
<dbReference type="InterPro" id="IPR001434">
    <property type="entry name" value="OmcB-like_DUF11"/>
</dbReference>
<dbReference type="Gene3D" id="2.60.40.10">
    <property type="entry name" value="Immunoglobulins"/>
    <property type="match status" value="2"/>
</dbReference>
<dbReference type="SMART" id="SM00634">
    <property type="entry name" value="BID_1"/>
    <property type="match status" value="1"/>
</dbReference>
<comment type="subcellular location">
    <subcellularLocation>
        <location evidence="1">Cell envelope</location>
    </subcellularLocation>
    <subcellularLocation>
        <location evidence="2">Cell outer membrane</location>
    </subcellularLocation>
    <subcellularLocation>
        <location evidence="3">Secreted</location>
    </subcellularLocation>
</comment>
<reference evidence="10 11" key="1">
    <citation type="submission" date="2016-04" db="EMBL/GenBank/DDBJ databases">
        <title>Genome sequence of Methanobrevibacter filiformis DSM 11501.</title>
        <authorList>
            <person name="Poehlein A."/>
            <person name="Seedorf H."/>
            <person name="Daniel R."/>
        </authorList>
    </citation>
    <scope>NUCLEOTIDE SEQUENCE [LARGE SCALE GENOMIC DNA]</scope>
    <source>
        <strain evidence="10 11">DSM 11501</strain>
    </source>
</reference>